<feature type="site" description="Could play a key role in the communication between the regulatory and the substrate sites" evidence="9">
    <location>
        <position position="60"/>
    </location>
</feature>
<evidence type="ECO:0000256" key="2">
    <source>
        <dbReference type="ARBA" id="ARBA00022600"/>
    </source>
</evidence>
<dbReference type="PROSITE" id="PS00809">
    <property type="entry name" value="ADP_GLC_PYROPHOSPH_2"/>
    <property type="match status" value="1"/>
</dbReference>
<dbReference type="Pfam" id="PF00483">
    <property type="entry name" value="NTP_transferase"/>
    <property type="match status" value="1"/>
</dbReference>
<dbReference type="Gene3D" id="2.160.10.10">
    <property type="entry name" value="Hexapeptide repeat proteins"/>
    <property type="match status" value="1"/>
</dbReference>
<evidence type="ECO:0000313" key="12">
    <source>
        <dbReference type="EMBL" id="AEG60814.1"/>
    </source>
</evidence>
<proteinExistence type="inferred from homology"/>
<dbReference type="CDD" id="cd04651">
    <property type="entry name" value="LbH_G1P_AT_C"/>
    <property type="match status" value="1"/>
</dbReference>
<dbReference type="PANTHER" id="PTHR43523:SF2">
    <property type="entry name" value="GLUCOSE-1-PHOSPHATE ADENYLYLTRANSFERASE"/>
    <property type="match status" value="1"/>
</dbReference>
<dbReference type="HOGENOM" id="CLU_029499_14_0_9"/>
<dbReference type="HAMAP" id="MF_00624">
    <property type="entry name" value="GlgC"/>
    <property type="match status" value="1"/>
</dbReference>
<keyword evidence="6 9" id="KW-0067">ATP-binding</keyword>
<dbReference type="InterPro" id="IPR023049">
    <property type="entry name" value="GlgC_bac"/>
</dbReference>
<comment type="pathway">
    <text evidence="9">Glycan biosynthesis; glycogen biosynthesis.</text>
</comment>
<feature type="domain" description="Glucose-1-phosphate adenylyltransferase/Bifunctional protein GlmU-like C-terminal hexapeptide" evidence="11">
    <location>
        <begin position="292"/>
        <end position="380"/>
    </location>
</feature>
<keyword evidence="7 9" id="KW-0320">Glycogen biosynthesis</keyword>
<dbReference type="Proteomes" id="UP000009234">
    <property type="component" value="Chromosome"/>
</dbReference>
<keyword evidence="5 9" id="KW-0547">Nucleotide-binding</keyword>
<evidence type="ECO:0000256" key="8">
    <source>
        <dbReference type="ARBA" id="ARBA00023277"/>
    </source>
</evidence>
<feature type="site" description="Could play a key role in the communication between the regulatory and the substrate sites" evidence="9">
    <location>
        <position position="99"/>
    </location>
</feature>
<dbReference type="InterPro" id="IPR005836">
    <property type="entry name" value="ADP_Glu_pyroP_CS"/>
</dbReference>
<keyword evidence="4 9" id="KW-0548">Nucleotidyltransferase</keyword>
<feature type="binding site" evidence="9">
    <location>
        <position position="165"/>
    </location>
    <ligand>
        <name>alpha-D-glucose 1-phosphate</name>
        <dbReference type="ChEBI" id="CHEBI:58601"/>
    </ligand>
</feature>
<dbReference type="UniPathway" id="UPA00164"/>
<dbReference type="InterPro" id="IPR005835">
    <property type="entry name" value="NTP_transferase_dom"/>
</dbReference>
<protein>
    <recommendedName>
        <fullName evidence="9">Glucose-1-phosphate adenylyltransferase</fullName>
        <ecNumber evidence="9">2.7.7.27</ecNumber>
    </recommendedName>
    <alternativeName>
        <fullName evidence="9">ADP-glucose pyrophosphorylase</fullName>
        <shortName evidence="9">ADPGlc PPase</shortName>
    </alternativeName>
    <alternativeName>
        <fullName evidence="9">ADP-glucose synthase</fullName>
    </alternativeName>
</protein>
<dbReference type="RefSeq" id="WP_013842570.1">
    <property type="nucleotide sequence ID" value="NC_015589.1"/>
</dbReference>
<dbReference type="GO" id="GO:0005978">
    <property type="term" value="P:glycogen biosynthetic process"/>
    <property type="evidence" value="ECO:0007669"/>
    <property type="project" value="UniProtKB-UniRule"/>
</dbReference>
<evidence type="ECO:0000259" key="11">
    <source>
        <dbReference type="Pfam" id="PF24894"/>
    </source>
</evidence>
<dbReference type="PROSITE" id="PS00808">
    <property type="entry name" value="ADP_GLC_PYROPHOSPH_1"/>
    <property type="match status" value="1"/>
</dbReference>
<dbReference type="InterPro" id="IPR011004">
    <property type="entry name" value="Trimer_LpxA-like_sf"/>
</dbReference>
<evidence type="ECO:0000256" key="1">
    <source>
        <dbReference type="ARBA" id="ARBA00010443"/>
    </source>
</evidence>
<evidence type="ECO:0000256" key="3">
    <source>
        <dbReference type="ARBA" id="ARBA00022679"/>
    </source>
</evidence>
<dbReference type="KEGG" id="dru:Desru_2587"/>
<dbReference type="NCBIfam" id="TIGR02091">
    <property type="entry name" value="glgC"/>
    <property type="match status" value="1"/>
</dbReference>
<keyword evidence="2 9" id="KW-0321">Glycogen metabolism</keyword>
<dbReference type="PROSITE" id="PS00810">
    <property type="entry name" value="ADP_GLC_PYROPHOSPH_3"/>
    <property type="match status" value="1"/>
</dbReference>
<evidence type="ECO:0000256" key="4">
    <source>
        <dbReference type="ARBA" id="ARBA00022695"/>
    </source>
</evidence>
<dbReference type="GO" id="GO:0005524">
    <property type="term" value="F:ATP binding"/>
    <property type="evidence" value="ECO:0007669"/>
    <property type="project" value="UniProtKB-KW"/>
</dbReference>
<evidence type="ECO:0000259" key="10">
    <source>
        <dbReference type="Pfam" id="PF00483"/>
    </source>
</evidence>
<evidence type="ECO:0000256" key="5">
    <source>
        <dbReference type="ARBA" id="ARBA00022741"/>
    </source>
</evidence>
<feature type="binding site" evidence="9">
    <location>
        <position position="100"/>
    </location>
    <ligand>
        <name>alpha-D-glucose 1-phosphate</name>
        <dbReference type="ChEBI" id="CHEBI:58601"/>
    </ligand>
</feature>
<dbReference type="NCBIfam" id="NF003670">
    <property type="entry name" value="PRK05293.1"/>
    <property type="match status" value="1"/>
</dbReference>
<comment type="function">
    <text evidence="9">Involved in the biosynthesis of ADP-glucose, a building block required for the elongation reactions to produce glycogen. Catalyzes the reaction between ATP and alpha-D-glucose 1-phosphate (G1P) to produce pyrophosphate and ADP-Glc.</text>
</comment>
<reference evidence="13" key="1">
    <citation type="submission" date="2011-05" db="EMBL/GenBank/DDBJ databases">
        <title>Complete sequence of Desulfotomaculum ruminis DSM 2154.</title>
        <authorList>
            <person name="Lucas S."/>
            <person name="Copeland A."/>
            <person name="Lapidus A."/>
            <person name="Cheng J.-F."/>
            <person name="Goodwin L."/>
            <person name="Pitluck S."/>
            <person name="Lu M."/>
            <person name="Detter J.C."/>
            <person name="Han C."/>
            <person name="Tapia R."/>
            <person name="Land M."/>
            <person name="Hauser L."/>
            <person name="Kyrpides N."/>
            <person name="Ivanova N."/>
            <person name="Mikhailova N."/>
            <person name="Pagani I."/>
            <person name="Stams A.J.M."/>
            <person name="Plugge C.M."/>
            <person name="Muyzer G."/>
            <person name="Kuever J."/>
            <person name="Parshina S.N."/>
            <person name="Ivanova A.E."/>
            <person name="Nazina T.N."/>
            <person name="Brambilla E."/>
            <person name="Spring S."/>
            <person name="Klenk H.-P."/>
            <person name="Woyke T."/>
        </authorList>
    </citation>
    <scope>NUCLEOTIDE SEQUENCE [LARGE SCALE GENOMIC DNA]</scope>
    <source>
        <strain evidence="13">ATCC 23193 / DSM 2154 / NCIB 8452 / DL</strain>
    </source>
</reference>
<dbReference type="InterPro" id="IPR011831">
    <property type="entry name" value="ADP-Glc_PPase"/>
</dbReference>
<gene>
    <name evidence="9" type="primary">glgC</name>
    <name evidence="12" type="ordered locus">Desru_2587</name>
</gene>
<dbReference type="AlphaFoldDB" id="F6DPX5"/>
<dbReference type="eggNOG" id="COG0448">
    <property type="taxonomic scope" value="Bacteria"/>
</dbReference>
<dbReference type="STRING" id="696281.Desru_2587"/>
<dbReference type="Pfam" id="PF24894">
    <property type="entry name" value="Hexapep_GlmU"/>
    <property type="match status" value="1"/>
</dbReference>
<comment type="similarity">
    <text evidence="1 9">Belongs to the bacterial/plant glucose-1-phosphate adenylyltransferase family.</text>
</comment>
<comment type="subunit">
    <text evidence="9">Homotetramer.</text>
</comment>
<reference evidence="12 13" key="2">
    <citation type="journal article" date="2012" name="Stand. Genomic Sci.">
        <title>Complete genome sequence of the sulfate-reducing firmicute Desulfotomaculum ruminis type strain (DL(T)).</title>
        <authorList>
            <person name="Spring S."/>
            <person name="Visser M."/>
            <person name="Lu M."/>
            <person name="Copeland A."/>
            <person name="Lapidus A."/>
            <person name="Lucas S."/>
            <person name="Cheng J.F."/>
            <person name="Han C."/>
            <person name="Tapia R."/>
            <person name="Goodwin L.A."/>
            <person name="Pitluck S."/>
            <person name="Ivanova N."/>
            <person name="Land M."/>
            <person name="Hauser L."/>
            <person name="Larimer F."/>
            <person name="Rohde M."/>
            <person name="Goker M."/>
            <person name="Detter J.C."/>
            <person name="Kyrpides N.C."/>
            <person name="Woyke T."/>
            <person name="Schaap P.J."/>
            <person name="Plugge C.M."/>
            <person name="Muyzer G."/>
            <person name="Kuever J."/>
            <person name="Pereira I.A."/>
            <person name="Parshina S.N."/>
            <person name="Bernier-Latmani R."/>
            <person name="Stams A.J."/>
            <person name="Klenk H.P."/>
        </authorList>
    </citation>
    <scope>NUCLEOTIDE SEQUENCE [LARGE SCALE GENOMIC DNA]</scope>
    <source>
        <strain evidence="13">ATCC 23193 / DSM 2154 / NCIB 8452 / DL</strain>
    </source>
</reference>
<evidence type="ECO:0000256" key="9">
    <source>
        <dbReference type="HAMAP-Rule" id="MF_00624"/>
    </source>
</evidence>
<keyword evidence="8 9" id="KW-0119">Carbohydrate metabolism</keyword>
<keyword evidence="3 9" id="KW-0808">Transferase</keyword>
<evidence type="ECO:0000313" key="13">
    <source>
        <dbReference type="Proteomes" id="UP000009234"/>
    </source>
</evidence>
<dbReference type="InterPro" id="IPR056818">
    <property type="entry name" value="GlmU/GlgC-like_hexapep"/>
</dbReference>
<feature type="binding site" evidence="9">
    <location>
        <position position="191"/>
    </location>
    <ligand>
        <name>alpha-D-glucose 1-phosphate</name>
        <dbReference type="ChEBI" id="CHEBI:58601"/>
    </ligand>
</feature>
<dbReference type="CDD" id="cd02508">
    <property type="entry name" value="ADP_Glucose_PP"/>
    <property type="match status" value="1"/>
</dbReference>
<name>F6DPX5_DESRL</name>
<dbReference type="EMBL" id="CP002780">
    <property type="protein sequence ID" value="AEG60814.1"/>
    <property type="molecule type" value="Genomic_DNA"/>
</dbReference>
<dbReference type="EC" id="2.7.7.27" evidence="9"/>
<keyword evidence="13" id="KW-1185">Reference proteome</keyword>
<comment type="catalytic activity">
    <reaction evidence="9">
        <text>alpha-D-glucose 1-phosphate + ATP + H(+) = ADP-alpha-D-glucose + diphosphate</text>
        <dbReference type="Rhea" id="RHEA:12120"/>
        <dbReference type="ChEBI" id="CHEBI:15378"/>
        <dbReference type="ChEBI" id="CHEBI:30616"/>
        <dbReference type="ChEBI" id="CHEBI:33019"/>
        <dbReference type="ChEBI" id="CHEBI:57498"/>
        <dbReference type="ChEBI" id="CHEBI:58601"/>
        <dbReference type="EC" id="2.7.7.27"/>
    </reaction>
</comment>
<dbReference type="SUPFAM" id="SSF53448">
    <property type="entry name" value="Nucleotide-diphospho-sugar transferases"/>
    <property type="match status" value="1"/>
</dbReference>
<dbReference type="InterPro" id="IPR029044">
    <property type="entry name" value="Nucleotide-diphossugar_trans"/>
</dbReference>
<evidence type="ECO:0000256" key="6">
    <source>
        <dbReference type="ARBA" id="ARBA00022840"/>
    </source>
</evidence>
<dbReference type="GO" id="GO:0008878">
    <property type="term" value="F:glucose-1-phosphate adenylyltransferase activity"/>
    <property type="evidence" value="ECO:0007669"/>
    <property type="project" value="UniProtKB-UniRule"/>
</dbReference>
<feature type="binding site" evidence="9">
    <location>
        <begin position="180"/>
        <end position="181"/>
    </location>
    <ligand>
        <name>alpha-D-glucose 1-phosphate</name>
        <dbReference type="ChEBI" id="CHEBI:58601"/>
    </ligand>
</feature>
<dbReference type="SUPFAM" id="SSF51161">
    <property type="entry name" value="Trimeric LpxA-like enzymes"/>
    <property type="match status" value="1"/>
</dbReference>
<feature type="domain" description="Nucleotidyl transferase" evidence="10">
    <location>
        <begin position="8"/>
        <end position="259"/>
    </location>
</feature>
<dbReference type="PANTHER" id="PTHR43523">
    <property type="entry name" value="GLUCOSE-1-PHOSPHATE ADENYLYLTRANSFERASE-RELATED"/>
    <property type="match status" value="1"/>
</dbReference>
<accession>F6DPX5</accession>
<dbReference type="OrthoDB" id="9801810at2"/>
<sequence>MGKKECIAMLLAGGQGSRLGVLTKKLAKPAVPFGGKYRIIDFTLSNCVNSGIDTVGVLTQYQPLALNTYIGIGSHWDLDRKNGGVTVLPPFVKELGGEWYKGTANAIYQNIEYVDQYDPTYVLVLSGDHIYKMDYSLMLDYHKEKKADATIAVIEVPWEEAGSFGIMNTDPQERILEFEEKPASPKNNLASMGVYIFNWQLLKNYLEEDERNPRSSNDFGKNIIPLMLKEKERLFAYPFKGYWRDVGTIESLWQANMDLLVDDPQLNLNDAQWRIYSVNPTQPPQYIAPTAKIRCSLVNEGCLVYGDVCHSVLFPGVTIGEGSQIRDSIIMPNVKIGENVKIEKAIIGVDTVVENNCEIGCRKQKCEQCNNQDCSGVTVVAGNIVVPKDVKVSKKCALLGSCA</sequence>
<dbReference type="Gene3D" id="3.90.550.10">
    <property type="entry name" value="Spore Coat Polysaccharide Biosynthesis Protein SpsA, Chain A"/>
    <property type="match status" value="1"/>
</dbReference>
<evidence type="ECO:0000256" key="7">
    <source>
        <dbReference type="ARBA" id="ARBA00023056"/>
    </source>
</evidence>
<organism evidence="12 13">
    <name type="scientific">Desulforamulus ruminis (strain ATCC 23193 / DSM 2154 / NCIMB 8452 / DL)</name>
    <name type="common">Desulfotomaculum ruminis</name>
    <dbReference type="NCBI Taxonomy" id="696281"/>
    <lineage>
        <taxon>Bacteria</taxon>
        <taxon>Bacillati</taxon>
        <taxon>Bacillota</taxon>
        <taxon>Clostridia</taxon>
        <taxon>Eubacteriales</taxon>
        <taxon>Peptococcaceae</taxon>
        <taxon>Desulforamulus</taxon>
    </lineage>
</organism>